<reference evidence="4" key="1">
    <citation type="submission" date="2016-12" db="EMBL/GenBank/DDBJ databases">
        <title>Complete plasmid sequence carrying type IV-like and type VII secretion systems from an atypical mycobacteria strain.</title>
        <authorList>
            <person name="Morgado S."/>
            <person name="Marin M."/>
            <person name="Fonseca E."/>
            <person name="Freitas F."/>
            <person name="Vicente A.C."/>
        </authorList>
    </citation>
    <scope>NUCLEOTIDE SEQUENCE</scope>
    <source>
        <strain evidence="4">CBMA 213</strain>
        <plasmid evidence="4">pCBMA213_2</plasmid>
    </source>
</reference>
<name>A0A1S6GL32_9MYCO</name>
<dbReference type="GO" id="GO:0003677">
    <property type="term" value="F:DNA binding"/>
    <property type="evidence" value="ECO:0007669"/>
    <property type="project" value="InterPro"/>
</dbReference>
<dbReference type="CDD" id="cd00093">
    <property type="entry name" value="HTH_XRE"/>
    <property type="match status" value="2"/>
</dbReference>
<dbReference type="Gene3D" id="2.60.200.20">
    <property type="match status" value="1"/>
</dbReference>
<accession>A0A1S6GL32</accession>
<proteinExistence type="predicted"/>
<dbReference type="Gene3D" id="1.10.260.40">
    <property type="entry name" value="lambda repressor-like DNA-binding domains"/>
    <property type="match status" value="1"/>
</dbReference>
<evidence type="ECO:0000256" key="2">
    <source>
        <dbReference type="SAM" id="MobiDB-lite"/>
    </source>
</evidence>
<keyword evidence="4" id="KW-0614">Plasmid</keyword>
<dbReference type="InterPro" id="IPR010982">
    <property type="entry name" value="Lambda_DNA-bd_dom_sf"/>
</dbReference>
<dbReference type="InterPro" id="IPR008984">
    <property type="entry name" value="SMAD_FHA_dom_sf"/>
</dbReference>
<sequence length="304" mass="32596">MRDGRWVATDLSSKNGTFINQERVEEFEIPEDEELVAHLGNPVAGIAVTFSTRDAGVVYAGAQVAARRRELKLSQRGLASGGIINAGALISFEKGRSWPRQGTREKLEEVLHWKKGTIEKLRREYASGGGTTAVNPPVADVPDPEKTVVVPPAPPPAREETGSSTIDPTFLAQWASQSLAQARAHRADLPLASKPGYQAAVSRLIDQLSSLELLVHNASAAPALRTVFLQVRNELREVMLAAAESPSATSGQRLFAIRDQDRLSVEDAAMLAGVPPASVRAFEAGGQLPGADKDALEHFLASLQ</sequence>
<dbReference type="SUPFAM" id="SSF49879">
    <property type="entry name" value="SMAD/FHA domain"/>
    <property type="match status" value="1"/>
</dbReference>
<feature type="domain" description="FHA" evidence="3">
    <location>
        <begin position="1"/>
        <end position="24"/>
    </location>
</feature>
<dbReference type="InterPro" id="IPR000253">
    <property type="entry name" value="FHA_dom"/>
</dbReference>
<evidence type="ECO:0000256" key="1">
    <source>
        <dbReference type="ARBA" id="ARBA00022553"/>
    </source>
</evidence>
<evidence type="ECO:0000313" key="4">
    <source>
        <dbReference type="EMBL" id="AQS22520.1"/>
    </source>
</evidence>
<organism evidence="4">
    <name type="scientific">Mycolicibacterium sp. CBMA 213</name>
    <dbReference type="NCBI Taxonomy" id="1968788"/>
    <lineage>
        <taxon>Bacteria</taxon>
        <taxon>Bacillati</taxon>
        <taxon>Actinomycetota</taxon>
        <taxon>Actinomycetes</taxon>
        <taxon>Mycobacteriales</taxon>
        <taxon>Mycobacteriaceae</taxon>
        <taxon>Mycolicibacterium</taxon>
    </lineage>
</organism>
<dbReference type="EMBL" id="KY349138">
    <property type="protein sequence ID" value="AQS22520.1"/>
    <property type="molecule type" value="Genomic_DNA"/>
</dbReference>
<keyword evidence="1" id="KW-0597">Phosphoprotein</keyword>
<feature type="region of interest" description="Disordered" evidence="2">
    <location>
        <begin position="127"/>
        <end position="164"/>
    </location>
</feature>
<dbReference type="PROSITE" id="PS50006">
    <property type="entry name" value="FHA_DOMAIN"/>
    <property type="match status" value="1"/>
</dbReference>
<dbReference type="InterPro" id="IPR001387">
    <property type="entry name" value="Cro/C1-type_HTH"/>
</dbReference>
<dbReference type="Pfam" id="PF00498">
    <property type="entry name" value="FHA"/>
    <property type="match status" value="1"/>
</dbReference>
<geneLocation type="plasmid" evidence="4">
    <name>pCBMA213_2</name>
</geneLocation>
<protein>
    <submittedName>
        <fullName evidence="4">Helix-turn-helix protein</fullName>
    </submittedName>
</protein>
<gene>
    <name evidence="4" type="ORF">pCBMA213_2_00156</name>
</gene>
<evidence type="ECO:0000259" key="3">
    <source>
        <dbReference type="PROSITE" id="PS50006"/>
    </source>
</evidence>
<dbReference type="AlphaFoldDB" id="A0A1S6GL32"/>